<dbReference type="Proteomes" id="UP000005240">
    <property type="component" value="Unassembled WGS sequence"/>
</dbReference>
<dbReference type="EMBL" id="ADAS02000005">
    <property type="protein sequence ID" value="OAV98864.1"/>
    <property type="molecule type" value="Genomic_DNA"/>
</dbReference>
<reference evidence="2" key="2">
    <citation type="submission" date="2016-05" db="EMBL/GenBank/DDBJ databases">
        <title>Comparative analysis highlights variable genome content of wheat rusts and divergence of the mating loci.</title>
        <authorList>
            <person name="Cuomo C.A."/>
            <person name="Bakkeren G."/>
            <person name="Szabo L."/>
            <person name="Khalil H."/>
            <person name="Joly D."/>
            <person name="Goldberg J."/>
            <person name="Young S."/>
            <person name="Zeng Q."/>
            <person name="Fellers J."/>
        </authorList>
    </citation>
    <scope>NUCLEOTIDE SEQUENCE [LARGE SCALE GENOMIC DNA]</scope>
    <source>
        <strain evidence="2">1-1 BBBD Race 1</strain>
    </source>
</reference>
<keyword evidence="4" id="KW-1185">Reference proteome</keyword>
<evidence type="ECO:0000256" key="1">
    <source>
        <dbReference type="SAM" id="MobiDB-lite"/>
    </source>
</evidence>
<dbReference type="VEuPathDB" id="FungiDB:PTTG_25541"/>
<sequence length="64" mass="6775">MSISQLDPSLLESPSGIHQSPNLSDLHINSDYSSVSLSRDPMAVQTRSAASAPEPASGKPKRAR</sequence>
<feature type="region of interest" description="Disordered" evidence="1">
    <location>
        <begin position="1"/>
        <end position="64"/>
    </location>
</feature>
<reference evidence="2" key="1">
    <citation type="submission" date="2009-11" db="EMBL/GenBank/DDBJ databases">
        <authorList>
            <consortium name="The Broad Institute Genome Sequencing Platform"/>
            <person name="Ward D."/>
            <person name="Feldgarden M."/>
            <person name="Earl A."/>
            <person name="Young S.K."/>
            <person name="Zeng Q."/>
            <person name="Koehrsen M."/>
            <person name="Alvarado L."/>
            <person name="Berlin A."/>
            <person name="Bochicchio J."/>
            <person name="Borenstein D."/>
            <person name="Chapman S.B."/>
            <person name="Chen Z."/>
            <person name="Engels R."/>
            <person name="Freedman E."/>
            <person name="Gellesch M."/>
            <person name="Goldberg J."/>
            <person name="Griggs A."/>
            <person name="Gujja S."/>
            <person name="Heilman E."/>
            <person name="Heiman D."/>
            <person name="Hepburn T."/>
            <person name="Howarth C."/>
            <person name="Jen D."/>
            <person name="Larson L."/>
            <person name="Lewis B."/>
            <person name="Mehta T."/>
            <person name="Park D."/>
            <person name="Pearson M."/>
            <person name="Roberts A."/>
            <person name="Saif S."/>
            <person name="Shea T."/>
            <person name="Shenoy N."/>
            <person name="Sisk P."/>
            <person name="Stolte C."/>
            <person name="Sykes S."/>
            <person name="Thomson T."/>
            <person name="Walk T."/>
            <person name="White J."/>
            <person name="Yandava C."/>
            <person name="Izard J."/>
            <person name="Baranova O.V."/>
            <person name="Blanton J.M."/>
            <person name="Tanner A.C."/>
            <person name="Dewhirst F.E."/>
            <person name="Haas B."/>
            <person name="Nusbaum C."/>
            <person name="Birren B."/>
        </authorList>
    </citation>
    <scope>NUCLEOTIDE SEQUENCE [LARGE SCALE GENOMIC DNA]</scope>
    <source>
        <strain evidence="2">1-1 BBBD Race 1</strain>
    </source>
</reference>
<evidence type="ECO:0000313" key="3">
    <source>
        <dbReference type="EnsemblFungi" id="PTTG_25541-t43_1-p1"/>
    </source>
</evidence>
<organism evidence="2">
    <name type="scientific">Puccinia triticina (isolate 1-1 / race 1 (BBBD))</name>
    <name type="common">Brown leaf rust fungus</name>
    <dbReference type="NCBI Taxonomy" id="630390"/>
    <lineage>
        <taxon>Eukaryota</taxon>
        <taxon>Fungi</taxon>
        <taxon>Dikarya</taxon>
        <taxon>Basidiomycota</taxon>
        <taxon>Pucciniomycotina</taxon>
        <taxon>Pucciniomycetes</taxon>
        <taxon>Pucciniales</taxon>
        <taxon>Pucciniaceae</taxon>
        <taxon>Puccinia</taxon>
    </lineage>
</organism>
<reference evidence="3" key="4">
    <citation type="submission" date="2025-05" db="UniProtKB">
        <authorList>
            <consortium name="EnsemblFungi"/>
        </authorList>
    </citation>
    <scope>IDENTIFICATION</scope>
    <source>
        <strain evidence="3">isolate 1-1 / race 1 (BBBD)</strain>
    </source>
</reference>
<reference evidence="3 4" key="3">
    <citation type="journal article" date="2017" name="G3 (Bethesda)">
        <title>Comparative analysis highlights variable genome content of wheat rusts and divergence of the mating loci.</title>
        <authorList>
            <person name="Cuomo C.A."/>
            <person name="Bakkeren G."/>
            <person name="Khalil H.B."/>
            <person name="Panwar V."/>
            <person name="Joly D."/>
            <person name="Linning R."/>
            <person name="Sakthikumar S."/>
            <person name="Song X."/>
            <person name="Adiconis X."/>
            <person name="Fan L."/>
            <person name="Goldberg J.M."/>
            <person name="Levin J.Z."/>
            <person name="Young S."/>
            <person name="Zeng Q."/>
            <person name="Anikster Y."/>
            <person name="Bruce M."/>
            <person name="Wang M."/>
            <person name="Yin C."/>
            <person name="McCallum B."/>
            <person name="Szabo L.J."/>
            <person name="Hulbert S."/>
            <person name="Chen X."/>
            <person name="Fellers J.P."/>
        </authorList>
    </citation>
    <scope>NUCLEOTIDE SEQUENCE</scope>
    <source>
        <strain evidence="3">isolate 1-1 / race 1 (BBBD)</strain>
        <strain evidence="4">Isolate 1-1 / race 1 (BBBD)</strain>
    </source>
</reference>
<gene>
    <name evidence="2" type="ORF">PTTG_25541</name>
</gene>
<dbReference type="EnsemblFungi" id="PTTG_25541-t43_1">
    <property type="protein sequence ID" value="PTTG_25541-t43_1-p1"/>
    <property type="gene ID" value="PTTG_25541"/>
</dbReference>
<evidence type="ECO:0000313" key="2">
    <source>
        <dbReference type="EMBL" id="OAV98864.1"/>
    </source>
</evidence>
<proteinExistence type="predicted"/>
<evidence type="ECO:0000313" key="4">
    <source>
        <dbReference type="Proteomes" id="UP000005240"/>
    </source>
</evidence>
<accession>A0A180H260</accession>
<dbReference type="AlphaFoldDB" id="A0A180H260"/>
<name>A0A180H260_PUCT1</name>
<protein>
    <submittedName>
        <fullName evidence="2 3">Uncharacterized protein</fullName>
    </submittedName>
</protein>